<keyword evidence="12" id="KW-1185">Reference proteome</keyword>
<evidence type="ECO:0000256" key="10">
    <source>
        <dbReference type="SAM" id="MobiDB-lite"/>
    </source>
</evidence>
<dbReference type="Proteomes" id="UP000199518">
    <property type="component" value="Unassembled WGS sequence"/>
</dbReference>
<name>A0A1I3C7R4_9PLAN</name>
<evidence type="ECO:0000256" key="3">
    <source>
        <dbReference type="ARBA" id="ARBA00022884"/>
    </source>
</evidence>
<keyword evidence="5 7" id="KW-0687">Ribonucleoprotein</keyword>
<feature type="region of interest" description="Disordered" evidence="10">
    <location>
        <begin position="59"/>
        <end position="86"/>
    </location>
</feature>
<dbReference type="InterPro" id="IPR019927">
    <property type="entry name" value="Ribosomal_uL3_bac/org-type"/>
</dbReference>
<keyword evidence="3 7" id="KW-0694">RNA-binding</keyword>
<evidence type="ECO:0000256" key="7">
    <source>
        <dbReference type="HAMAP-Rule" id="MF_01325"/>
    </source>
</evidence>
<evidence type="ECO:0000313" key="12">
    <source>
        <dbReference type="Proteomes" id="UP000199518"/>
    </source>
</evidence>
<comment type="subunit">
    <text evidence="7 9">Part of the 50S ribosomal subunit. Forms a cluster with proteins L14 and L19.</text>
</comment>
<comment type="function">
    <text evidence="7 9">One of the primary rRNA binding proteins, it binds directly near the 3'-end of the 23S rRNA, where it nucleates assembly of the 50S subunit.</text>
</comment>
<proteinExistence type="inferred from homology"/>
<gene>
    <name evidence="7" type="primary">rplC</name>
    <name evidence="11" type="ORF">SAMN05421753_102160</name>
</gene>
<evidence type="ECO:0000256" key="4">
    <source>
        <dbReference type="ARBA" id="ARBA00022980"/>
    </source>
</evidence>
<evidence type="ECO:0000256" key="1">
    <source>
        <dbReference type="ARBA" id="ARBA00006540"/>
    </source>
</evidence>
<dbReference type="GO" id="GO:0022625">
    <property type="term" value="C:cytosolic large ribosomal subunit"/>
    <property type="evidence" value="ECO:0007669"/>
    <property type="project" value="TreeGrafter"/>
</dbReference>
<protein>
    <recommendedName>
        <fullName evidence="6 7">Large ribosomal subunit protein uL3</fullName>
    </recommendedName>
</protein>
<dbReference type="GO" id="GO:0019843">
    <property type="term" value="F:rRNA binding"/>
    <property type="evidence" value="ECO:0007669"/>
    <property type="project" value="UniProtKB-UniRule"/>
</dbReference>
<accession>A0A1I3C7R4</accession>
<dbReference type="SUPFAM" id="SSF50447">
    <property type="entry name" value="Translation proteins"/>
    <property type="match status" value="1"/>
</dbReference>
<evidence type="ECO:0000256" key="6">
    <source>
        <dbReference type="ARBA" id="ARBA00035243"/>
    </source>
</evidence>
<dbReference type="NCBIfam" id="TIGR03625">
    <property type="entry name" value="L3_bact"/>
    <property type="match status" value="1"/>
</dbReference>
<dbReference type="Gene3D" id="3.30.160.810">
    <property type="match status" value="1"/>
</dbReference>
<dbReference type="HAMAP" id="MF_01325_B">
    <property type="entry name" value="Ribosomal_uL3_B"/>
    <property type="match status" value="1"/>
</dbReference>
<dbReference type="GO" id="GO:0003735">
    <property type="term" value="F:structural constituent of ribosome"/>
    <property type="evidence" value="ECO:0007669"/>
    <property type="project" value="UniProtKB-UniRule"/>
</dbReference>
<dbReference type="Pfam" id="PF00297">
    <property type="entry name" value="Ribosomal_L3"/>
    <property type="match status" value="1"/>
</dbReference>
<evidence type="ECO:0000256" key="9">
    <source>
        <dbReference type="RuleBase" id="RU003906"/>
    </source>
</evidence>
<feature type="compositionally biased region" description="Basic and acidic residues" evidence="10">
    <location>
        <begin position="59"/>
        <end position="81"/>
    </location>
</feature>
<dbReference type="EMBL" id="FOQD01000002">
    <property type="protein sequence ID" value="SFH70595.1"/>
    <property type="molecule type" value="Genomic_DNA"/>
</dbReference>
<comment type="similarity">
    <text evidence="1 7 8">Belongs to the universal ribosomal protein uL3 family.</text>
</comment>
<dbReference type="Gene3D" id="2.40.30.10">
    <property type="entry name" value="Translation factors"/>
    <property type="match status" value="1"/>
</dbReference>
<keyword evidence="4 7" id="KW-0689">Ribosomal protein</keyword>
<dbReference type="InterPro" id="IPR019926">
    <property type="entry name" value="Ribosomal_uL3_CS"/>
</dbReference>
<evidence type="ECO:0000256" key="2">
    <source>
        <dbReference type="ARBA" id="ARBA00022730"/>
    </source>
</evidence>
<dbReference type="InterPro" id="IPR009000">
    <property type="entry name" value="Transl_B-barrel_sf"/>
</dbReference>
<dbReference type="AlphaFoldDB" id="A0A1I3C7R4"/>
<dbReference type="OrthoDB" id="9806135at2"/>
<evidence type="ECO:0000256" key="8">
    <source>
        <dbReference type="RuleBase" id="RU003905"/>
    </source>
</evidence>
<dbReference type="PROSITE" id="PS00474">
    <property type="entry name" value="RIBOSOMAL_L3"/>
    <property type="match status" value="1"/>
</dbReference>
<dbReference type="FunFam" id="2.40.30.10:FF:000004">
    <property type="entry name" value="50S ribosomal protein L3"/>
    <property type="match status" value="1"/>
</dbReference>
<dbReference type="InterPro" id="IPR000597">
    <property type="entry name" value="Ribosomal_uL3"/>
</dbReference>
<reference evidence="12" key="1">
    <citation type="submission" date="2016-10" db="EMBL/GenBank/DDBJ databases">
        <authorList>
            <person name="Varghese N."/>
            <person name="Submissions S."/>
        </authorList>
    </citation>
    <scope>NUCLEOTIDE SEQUENCE [LARGE SCALE GENOMIC DNA]</scope>
    <source>
        <strain evidence="12">DSM 26348</strain>
    </source>
</reference>
<keyword evidence="2 7" id="KW-0699">rRNA-binding</keyword>
<dbReference type="PANTHER" id="PTHR11229:SF16">
    <property type="entry name" value="LARGE RIBOSOMAL SUBUNIT PROTEIN UL3C"/>
    <property type="match status" value="1"/>
</dbReference>
<dbReference type="PANTHER" id="PTHR11229">
    <property type="entry name" value="50S RIBOSOMAL PROTEIN L3"/>
    <property type="match status" value="1"/>
</dbReference>
<organism evidence="11 12">
    <name type="scientific">Planctomicrobium piriforme</name>
    <dbReference type="NCBI Taxonomy" id="1576369"/>
    <lineage>
        <taxon>Bacteria</taxon>
        <taxon>Pseudomonadati</taxon>
        <taxon>Planctomycetota</taxon>
        <taxon>Planctomycetia</taxon>
        <taxon>Planctomycetales</taxon>
        <taxon>Planctomycetaceae</taxon>
        <taxon>Planctomicrobium</taxon>
    </lineage>
</organism>
<evidence type="ECO:0000313" key="11">
    <source>
        <dbReference type="EMBL" id="SFH70595.1"/>
    </source>
</evidence>
<evidence type="ECO:0000256" key="5">
    <source>
        <dbReference type="ARBA" id="ARBA00023274"/>
    </source>
</evidence>
<dbReference type="STRING" id="1576369.SAMN05421753_102160"/>
<sequence length="245" mass="26105">MPVGLLGRKVGMTQIYGENGLIVPVTVIEAGPCAVLQVKSSGVDGYQAVQLGFDDKLSDKDKARGEEQRNRSRASRAERGHVAALKSKRAKKLAEAGLEPRAKANCEPKRFVREFRLDGETVGVEVGQVLNASVFDGVPYVDVVGTSKGRGTTGAMKRHNFQGQGSAHGTKKVHRRVGGIGANAMNRGTSGMIKKGKRMAGQYGNARSTVRNLKLVRVDAENNMLLVNGAVPGPNGGYVIIRVAK</sequence>
<dbReference type="GO" id="GO:0006412">
    <property type="term" value="P:translation"/>
    <property type="evidence" value="ECO:0007669"/>
    <property type="project" value="UniProtKB-UniRule"/>
</dbReference>